<evidence type="ECO:0000256" key="7">
    <source>
        <dbReference type="ARBA" id="ARBA00022989"/>
    </source>
</evidence>
<dbReference type="RefSeq" id="WP_067281953.1">
    <property type="nucleotide sequence ID" value="NZ_LOHS01000102.1"/>
</dbReference>
<dbReference type="GO" id="GO:0005886">
    <property type="term" value="C:plasma membrane"/>
    <property type="evidence" value="ECO:0007669"/>
    <property type="project" value="UniProtKB-SubCell"/>
</dbReference>
<dbReference type="Pfam" id="PF00005">
    <property type="entry name" value="ABC_tran"/>
    <property type="match status" value="1"/>
</dbReference>
<feature type="transmembrane region" description="Helical" evidence="9">
    <location>
        <begin position="35"/>
        <end position="56"/>
    </location>
</feature>
<dbReference type="Pfam" id="PF12399">
    <property type="entry name" value="BCA_ABC_TP_C"/>
    <property type="match status" value="1"/>
</dbReference>
<feature type="transmembrane region" description="Helical" evidence="9">
    <location>
        <begin position="63"/>
        <end position="79"/>
    </location>
</feature>
<reference evidence="11 12" key="1">
    <citation type="submission" date="2015-12" db="EMBL/GenBank/DDBJ databases">
        <title>Genome sequence of Streptomyces sp. G25.</title>
        <authorList>
            <person name="Poehlein A."/>
            <person name="Roettig A."/>
            <person name="Hiessl S."/>
            <person name="Hauschild P."/>
            <person name="Schauer J."/>
            <person name="Madkour M.H."/>
            <person name="Al-Ansari A.M."/>
            <person name="Almakishah N.H."/>
            <person name="Steinbuechel A."/>
            <person name="Daniel R."/>
        </authorList>
    </citation>
    <scope>NUCLEOTIDE SEQUENCE [LARGE SCALE GENOMIC DNA]</scope>
    <source>
        <strain evidence="12">G25(2015)</strain>
    </source>
</reference>
<dbReference type="CDD" id="cd06581">
    <property type="entry name" value="TM_PBP1_LivM_like"/>
    <property type="match status" value="1"/>
</dbReference>
<evidence type="ECO:0000256" key="2">
    <source>
        <dbReference type="ARBA" id="ARBA00022448"/>
    </source>
</evidence>
<evidence type="ECO:0000256" key="8">
    <source>
        <dbReference type="ARBA" id="ARBA00023136"/>
    </source>
</evidence>
<dbReference type="InterPro" id="IPR051120">
    <property type="entry name" value="ABC_AA/LPS_Transport"/>
</dbReference>
<dbReference type="EC" id="3.6.3.-" evidence="11"/>
<dbReference type="InterPro" id="IPR017871">
    <property type="entry name" value="ABC_transporter-like_CS"/>
</dbReference>
<keyword evidence="3" id="KW-1003">Cell membrane</keyword>
<dbReference type="InterPro" id="IPR032823">
    <property type="entry name" value="BCA_ABC_TP_C"/>
</dbReference>
<organism evidence="11 12">
    <name type="scientific">Streptomyces jeddahensis</name>
    <dbReference type="NCBI Taxonomy" id="1716141"/>
    <lineage>
        <taxon>Bacteria</taxon>
        <taxon>Bacillati</taxon>
        <taxon>Actinomycetota</taxon>
        <taxon>Actinomycetes</taxon>
        <taxon>Kitasatosporales</taxon>
        <taxon>Streptomycetaceae</taxon>
        <taxon>Streptomyces</taxon>
    </lineage>
</organism>
<dbReference type="CDD" id="cd03219">
    <property type="entry name" value="ABC_Mj1267_LivG_branched"/>
    <property type="match status" value="1"/>
</dbReference>
<protein>
    <submittedName>
        <fullName evidence="11">Lipopolysaccharide export system ATP-binding protein LptB</fullName>
        <ecNumber evidence="11">3.6.3.-</ecNumber>
    </submittedName>
</protein>
<keyword evidence="2" id="KW-0813">Transport</keyword>
<feature type="transmembrane region" description="Helical" evidence="9">
    <location>
        <begin position="85"/>
        <end position="104"/>
    </location>
</feature>
<dbReference type="GO" id="GO:0005524">
    <property type="term" value="F:ATP binding"/>
    <property type="evidence" value="ECO:0007669"/>
    <property type="project" value="UniProtKB-KW"/>
</dbReference>
<keyword evidence="4 9" id="KW-0812">Transmembrane</keyword>
<dbReference type="GO" id="GO:0015658">
    <property type="term" value="F:branched-chain amino acid transmembrane transporter activity"/>
    <property type="evidence" value="ECO:0007669"/>
    <property type="project" value="InterPro"/>
</dbReference>
<feature type="transmembrane region" description="Helical" evidence="9">
    <location>
        <begin position="238"/>
        <end position="266"/>
    </location>
</feature>
<evidence type="ECO:0000313" key="11">
    <source>
        <dbReference type="EMBL" id="OAH11754.1"/>
    </source>
</evidence>
<evidence type="ECO:0000313" key="12">
    <source>
        <dbReference type="Proteomes" id="UP000077381"/>
    </source>
</evidence>
<dbReference type="PROSITE" id="PS00211">
    <property type="entry name" value="ABC_TRANSPORTER_1"/>
    <property type="match status" value="1"/>
</dbReference>
<keyword evidence="12" id="KW-1185">Reference proteome</keyword>
<dbReference type="InterPro" id="IPR003593">
    <property type="entry name" value="AAA+_ATPase"/>
</dbReference>
<dbReference type="SMART" id="SM00382">
    <property type="entry name" value="AAA"/>
    <property type="match status" value="1"/>
</dbReference>
<dbReference type="EMBL" id="LOHS01000102">
    <property type="protein sequence ID" value="OAH11754.1"/>
    <property type="molecule type" value="Genomic_DNA"/>
</dbReference>
<keyword evidence="8 9" id="KW-0472">Membrane</keyword>
<dbReference type="PROSITE" id="PS50893">
    <property type="entry name" value="ABC_TRANSPORTER_2"/>
    <property type="match status" value="1"/>
</dbReference>
<dbReference type="PANTHER" id="PTHR45772:SF9">
    <property type="entry name" value="CONSERVED COMPONENT OF ABC TRANSPORTER FOR NATURAL AMINO ACIDS"/>
    <property type="match status" value="1"/>
</dbReference>
<dbReference type="Proteomes" id="UP000077381">
    <property type="component" value="Unassembled WGS sequence"/>
</dbReference>
<feature type="transmembrane region" description="Helical" evidence="9">
    <location>
        <begin position="287"/>
        <end position="307"/>
    </location>
</feature>
<feature type="transmembrane region" description="Helical" evidence="9">
    <location>
        <begin position="111"/>
        <end position="135"/>
    </location>
</feature>
<keyword evidence="7 9" id="KW-1133">Transmembrane helix</keyword>
<accession>A0A177HNF2</accession>
<dbReference type="InterPro" id="IPR001851">
    <property type="entry name" value="ABC_transp_permease"/>
</dbReference>
<dbReference type="STRING" id="1716141.STSP_49230"/>
<evidence type="ECO:0000256" key="6">
    <source>
        <dbReference type="ARBA" id="ARBA00022840"/>
    </source>
</evidence>
<dbReference type="PATRIC" id="fig|1716141.3.peg.5167"/>
<comment type="caution">
    <text evidence="11">The sequence shown here is derived from an EMBL/GenBank/DDBJ whole genome shotgun (WGS) entry which is preliminary data.</text>
</comment>
<dbReference type="PANTHER" id="PTHR45772">
    <property type="entry name" value="CONSERVED COMPONENT OF ABC TRANSPORTER FOR NATURAL AMINO ACIDS-RELATED"/>
    <property type="match status" value="1"/>
</dbReference>
<dbReference type="OrthoDB" id="9805514at2"/>
<gene>
    <name evidence="11" type="primary">lptB_5</name>
    <name evidence="11" type="ORF">STSP_49230</name>
</gene>
<sequence>MTTTHVRRSVIGAAAALLLLFPVLSDNAYYQNMAIMAFLMAIMASGWNIISGYTGYISLGQSAFLGIGAYTSALLAIHLDISPFLAAPVGGVVAAFFAVVLALTGRRTRGIAFVIVSFAFLELTGLLASNWTGLTGGNHGLPLPLPTWDRDVHNWPFYYSLLVLLAVTVWGSWAIRRSKLGIGLLAIHDDESKAEGVGVRADRYKMLAFAASAFPIGIAGGIYGYYVSFLEPAAMFDIVIAMQIVLAAHLGGVGTLWGPVLGAFLLEPLTQLTNQQLSGPDAGAWRLVIYGALLAAVVLFFPKGVLVEGAKWWRRIRGGEPQATAGRRLPDLPATLPASVSERLRPSAGDGALARPLVTVDGLRKSFGGVHAVQDCSFTVERGSITGLIGPNGSGKTTVFNLLDGSLRQDAGTIQLSGRMVHTLARWQRAHAGLARTYQATRVFPHLTTLENLAVASDAFSLGRLRASAISGSEAKRAREWLDFVGMGAYADHPAGQLSYGQQKLVELAQALMLEPQLLLLDEPAAGISPALVERLSAIIRQLNGCGMTVLIVEHNMPMVLSLCDRIHVLAQGRVLASGAPGQIERNPAVLDAYLGGHSAHGATSGATS</sequence>
<keyword evidence="5" id="KW-0547">Nucleotide-binding</keyword>
<evidence type="ECO:0000259" key="10">
    <source>
        <dbReference type="PROSITE" id="PS50893"/>
    </source>
</evidence>
<dbReference type="Gene3D" id="3.40.50.300">
    <property type="entry name" value="P-loop containing nucleotide triphosphate hydrolases"/>
    <property type="match status" value="1"/>
</dbReference>
<evidence type="ECO:0000256" key="3">
    <source>
        <dbReference type="ARBA" id="ARBA00022475"/>
    </source>
</evidence>
<keyword evidence="6 11" id="KW-0067">ATP-binding</keyword>
<dbReference type="Pfam" id="PF02653">
    <property type="entry name" value="BPD_transp_2"/>
    <property type="match status" value="1"/>
</dbReference>
<feature type="transmembrane region" description="Helical" evidence="9">
    <location>
        <begin position="206"/>
        <end position="226"/>
    </location>
</feature>
<evidence type="ECO:0000256" key="4">
    <source>
        <dbReference type="ARBA" id="ARBA00022692"/>
    </source>
</evidence>
<feature type="transmembrane region" description="Helical" evidence="9">
    <location>
        <begin position="155"/>
        <end position="175"/>
    </location>
</feature>
<name>A0A177HNF2_9ACTN</name>
<evidence type="ECO:0000256" key="9">
    <source>
        <dbReference type="SAM" id="Phobius"/>
    </source>
</evidence>
<evidence type="ECO:0000256" key="1">
    <source>
        <dbReference type="ARBA" id="ARBA00004651"/>
    </source>
</evidence>
<comment type="subcellular location">
    <subcellularLocation>
        <location evidence="1">Cell membrane</location>
        <topology evidence="1">Multi-pass membrane protein</topology>
    </subcellularLocation>
</comment>
<dbReference type="InterPro" id="IPR003439">
    <property type="entry name" value="ABC_transporter-like_ATP-bd"/>
</dbReference>
<evidence type="ECO:0000256" key="5">
    <source>
        <dbReference type="ARBA" id="ARBA00022741"/>
    </source>
</evidence>
<dbReference type="SUPFAM" id="SSF52540">
    <property type="entry name" value="P-loop containing nucleoside triphosphate hydrolases"/>
    <property type="match status" value="1"/>
</dbReference>
<feature type="domain" description="ABC transporter" evidence="10">
    <location>
        <begin position="358"/>
        <end position="597"/>
    </location>
</feature>
<dbReference type="InterPro" id="IPR027417">
    <property type="entry name" value="P-loop_NTPase"/>
</dbReference>
<proteinExistence type="predicted"/>
<dbReference type="AlphaFoldDB" id="A0A177HNF2"/>
<dbReference type="GO" id="GO:0016887">
    <property type="term" value="F:ATP hydrolysis activity"/>
    <property type="evidence" value="ECO:0007669"/>
    <property type="project" value="InterPro"/>
</dbReference>
<keyword evidence="11" id="KW-0378">Hydrolase</keyword>
<dbReference type="InterPro" id="IPR043428">
    <property type="entry name" value="LivM-like"/>
</dbReference>